<sequence length="109" mass="12421">MQRKVALTLRDAKSSNANKMKALCGKEALVKLSRWHFGYSSFKGKQLHAIQAVLSGNCICSVQCKQIKEEEVDEQILSSFTHTRVYHGVKNHVTQIRLESLNFKESTRK</sequence>
<dbReference type="STRING" id="3818.A0A444X8M8"/>
<accession>A0A444X8M8</accession>
<proteinExistence type="predicted"/>
<name>A0A444X8M8_ARAHY</name>
<comment type="caution">
    <text evidence="1">The sequence shown here is derived from an EMBL/GenBank/DDBJ whole genome shotgun (WGS) entry which is preliminary data.</text>
</comment>
<gene>
    <name evidence="1" type="ORF">Ahy_B10g105708</name>
</gene>
<reference evidence="1 2" key="1">
    <citation type="submission" date="2019-01" db="EMBL/GenBank/DDBJ databases">
        <title>Sequencing of cultivated peanut Arachis hypogaea provides insights into genome evolution and oil improvement.</title>
        <authorList>
            <person name="Chen X."/>
        </authorList>
    </citation>
    <scope>NUCLEOTIDE SEQUENCE [LARGE SCALE GENOMIC DNA]</scope>
    <source>
        <strain evidence="2">cv. Fuhuasheng</strain>
        <tissue evidence="1">Leaves</tissue>
    </source>
</reference>
<organism evidence="1 2">
    <name type="scientific">Arachis hypogaea</name>
    <name type="common">Peanut</name>
    <dbReference type="NCBI Taxonomy" id="3818"/>
    <lineage>
        <taxon>Eukaryota</taxon>
        <taxon>Viridiplantae</taxon>
        <taxon>Streptophyta</taxon>
        <taxon>Embryophyta</taxon>
        <taxon>Tracheophyta</taxon>
        <taxon>Spermatophyta</taxon>
        <taxon>Magnoliopsida</taxon>
        <taxon>eudicotyledons</taxon>
        <taxon>Gunneridae</taxon>
        <taxon>Pentapetalae</taxon>
        <taxon>rosids</taxon>
        <taxon>fabids</taxon>
        <taxon>Fabales</taxon>
        <taxon>Fabaceae</taxon>
        <taxon>Papilionoideae</taxon>
        <taxon>50 kb inversion clade</taxon>
        <taxon>dalbergioids sensu lato</taxon>
        <taxon>Dalbergieae</taxon>
        <taxon>Pterocarpus clade</taxon>
        <taxon>Arachis</taxon>
    </lineage>
</organism>
<keyword evidence="2" id="KW-1185">Reference proteome</keyword>
<evidence type="ECO:0000313" key="1">
    <source>
        <dbReference type="EMBL" id="RYQ86048.1"/>
    </source>
</evidence>
<evidence type="ECO:0000313" key="2">
    <source>
        <dbReference type="Proteomes" id="UP000289738"/>
    </source>
</evidence>
<dbReference type="AlphaFoldDB" id="A0A444X8M8"/>
<protein>
    <submittedName>
        <fullName evidence="1">Uncharacterized protein</fullName>
    </submittedName>
</protein>
<dbReference type="EMBL" id="SDMP01000020">
    <property type="protein sequence ID" value="RYQ86048.1"/>
    <property type="molecule type" value="Genomic_DNA"/>
</dbReference>
<dbReference type="Proteomes" id="UP000289738">
    <property type="component" value="Chromosome B10"/>
</dbReference>